<proteinExistence type="predicted"/>
<dbReference type="InterPro" id="IPR044821">
    <property type="entry name" value="At1g28695/At4g15970-like"/>
</dbReference>
<sequence length="352" mass="39681">MACKVRGDMGKLIPVISFFLGAALTAAFVIATMDINWRLSALASWNNNDSPPAVTDEMKALSELTEVLRNASMDDRTVIMTSINRAYAAPGSLLDLFLESFRLGEGTEPLLKHVLIVAMDPAALARCRQVHPHCYLLRRPEGAVDYSDEKRFMSKDYLDMMWGRNLFQQTILQLGFNFLFTDIDIMWFRNPLRHIAITSDIAVANDYYNGDPESLRNRPNGGFLYVRAARRTVDFYRRWRDARRRFPPGTNEQHVLERAQAEPQPPRRRPDAVPRHGALGRASASSAATWQGLNVQRQMLHRPRQQGARLGRRPPRLEELHGGTAGGEAPGRLRMDHAGQVHPLTPPAAACY</sequence>
<keyword evidence="2" id="KW-0472">Membrane</keyword>
<accession>B9G1Y0</accession>
<keyword evidence="2" id="KW-1133">Transmembrane helix</keyword>
<evidence type="ECO:0000259" key="3">
    <source>
        <dbReference type="Pfam" id="PF03407"/>
    </source>
</evidence>
<name>B9G1Y0_ORYSJ</name>
<dbReference type="EMBL" id="CM000145">
    <property type="protein sequence ID" value="EEE69047.1"/>
    <property type="molecule type" value="Genomic_DNA"/>
</dbReference>
<dbReference type="PANTHER" id="PTHR46038:SF13">
    <property type="entry name" value="GLYCOSYLTRANSFERASE"/>
    <property type="match status" value="1"/>
</dbReference>
<feature type="compositionally biased region" description="Basic residues" evidence="1">
    <location>
        <begin position="303"/>
        <end position="314"/>
    </location>
</feature>
<reference evidence="4" key="2">
    <citation type="submission" date="2008-12" db="EMBL/GenBank/DDBJ databases">
        <title>Improved gene annotation of the rice (Oryza sativa) genomes.</title>
        <authorList>
            <person name="Wang J."/>
            <person name="Li R."/>
            <person name="Fan W."/>
            <person name="Huang Q."/>
            <person name="Zhang J."/>
            <person name="Zhou Y."/>
            <person name="Hu Y."/>
            <person name="Zi S."/>
            <person name="Li J."/>
            <person name="Ni P."/>
            <person name="Zheng H."/>
            <person name="Zhang Y."/>
            <person name="Zhao M."/>
            <person name="Hao Q."/>
            <person name="McDermott J."/>
            <person name="Samudrala R."/>
            <person name="Kristiansen K."/>
            <person name="Wong G.K.-S."/>
        </authorList>
    </citation>
    <scope>NUCLEOTIDE SEQUENCE</scope>
</reference>
<reference evidence="4" key="1">
    <citation type="journal article" date="2005" name="PLoS Biol.">
        <title>The genomes of Oryza sativa: a history of duplications.</title>
        <authorList>
            <person name="Yu J."/>
            <person name="Wang J."/>
            <person name="Lin W."/>
            <person name="Li S."/>
            <person name="Li H."/>
            <person name="Zhou J."/>
            <person name="Ni P."/>
            <person name="Dong W."/>
            <person name="Hu S."/>
            <person name="Zeng C."/>
            <person name="Zhang J."/>
            <person name="Zhang Y."/>
            <person name="Li R."/>
            <person name="Xu Z."/>
            <person name="Li S."/>
            <person name="Li X."/>
            <person name="Zheng H."/>
            <person name="Cong L."/>
            <person name="Lin L."/>
            <person name="Yin J."/>
            <person name="Geng J."/>
            <person name="Li G."/>
            <person name="Shi J."/>
            <person name="Liu J."/>
            <person name="Lv H."/>
            <person name="Li J."/>
            <person name="Wang J."/>
            <person name="Deng Y."/>
            <person name="Ran L."/>
            <person name="Shi X."/>
            <person name="Wang X."/>
            <person name="Wu Q."/>
            <person name="Li C."/>
            <person name="Ren X."/>
            <person name="Wang J."/>
            <person name="Wang X."/>
            <person name="Li D."/>
            <person name="Liu D."/>
            <person name="Zhang X."/>
            <person name="Ji Z."/>
            <person name="Zhao W."/>
            <person name="Sun Y."/>
            <person name="Zhang Z."/>
            <person name="Bao J."/>
            <person name="Han Y."/>
            <person name="Dong L."/>
            <person name="Ji J."/>
            <person name="Chen P."/>
            <person name="Wu S."/>
            <person name="Liu J."/>
            <person name="Xiao Y."/>
            <person name="Bu D."/>
            <person name="Tan J."/>
            <person name="Yang L."/>
            <person name="Ye C."/>
            <person name="Zhang J."/>
            <person name="Xu J."/>
            <person name="Zhou Y."/>
            <person name="Yu Y."/>
            <person name="Zhang B."/>
            <person name="Zhuang S."/>
            <person name="Wei H."/>
            <person name="Liu B."/>
            <person name="Lei M."/>
            <person name="Yu H."/>
            <person name="Li Y."/>
            <person name="Xu H."/>
            <person name="Wei S."/>
            <person name="He X."/>
            <person name="Fang L."/>
            <person name="Zhang Z."/>
            <person name="Zhang Y."/>
            <person name="Huang X."/>
            <person name="Su Z."/>
            <person name="Tong W."/>
            <person name="Li J."/>
            <person name="Tong Z."/>
            <person name="Li S."/>
            <person name="Ye J."/>
            <person name="Wang L."/>
            <person name="Fang L."/>
            <person name="Lei T."/>
            <person name="Chen C."/>
            <person name="Chen H."/>
            <person name="Xu Z."/>
            <person name="Li H."/>
            <person name="Huang H."/>
            <person name="Zhang F."/>
            <person name="Xu H."/>
            <person name="Li N."/>
            <person name="Zhao C."/>
            <person name="Li S."/>
            <person name="Dong L."/>
            <person name="Huang Y."/>
            <person name="Li L."/>
            <person name="Xi Y."/>
            <person name="Qi Q."/>
            <person name="Li W."/>
            <person name="Zhang B."/>
            <person name="Hu W."/>
            <person name="Zhang Y."/>
            <person name="Tian X."/>
            <person name="Jiao Y."/>
            <person name="Liang X."/>
            <person name="Jin J."/>
            <person name="Gao L."/>
            <person name="Zheng W."/>
            <person name="Hao B."/>
            <person name="Liu S."/>
            <person name="Wang W."/>
            <person name="Yuan L."/>
            <person name="Cao M."/>
            <person name="McDermott J."/>
            <person name="Samudrala R."/>
            <person name="Wang J."/>
            <person name="Wong G.K."/>
            <person name="Yang H."/>
        </authorList>
    </citation>
    <scope>NUCLEOTIDE SEQUENCE [LARGE SCALE GENOMIC DNA]</scope>
</reference>
<gene>
    <name evidence="4" type="ORF">OsJ_28045</name>
</gene>
<dbReference type="Pfam" id="PF03407">
    <property type="entry name" value="Nucleotid_trans"/>
    <property type="match status" value="1"/>
</dbReference>
<organism evidence="4">
    <name type="scientific">Oryza sativa subsp. japonica</name>
    <name type="common">Rice</name>
    <dbReference type="NCBI Taxonomy" id="39947"/>
    <lineage>
        <taxon>Eukaryota</taxon>
        <taxon>Viridiplantae</taxon>
        <taxon>Streptophyta</taxon>
        <taxon>Embryophyta</taxon>
        <taxon>Tracheophyta</taxon>
        <taxon>Spermatophyta</taxon>
        <taxon>Magnoliopsida</taxon>
        <taxon>Liliopsida</taxon>
        <taxon>Poales</taxon>
        <taxon>Poaceae</taxon>
        <taxon>BOP clade</taxon>
        <taxon>Oryzoideae</taxon>
        <taxon>Oryzeae</taxon>
        <taxon>Oryzinae</taxon>
        <taxon>Oryza</taxon>
        <taxon>Oryza sativa</taxon>
    </lineage>
</organism>
<feature type="transmembrane region" description="Helical" evidence="2">
    <location>
        <begin position="12"/>
        <end position="33"/>
    </location>
</feature>
<evidence type="ECO:0000256" key="1">
    <source>
        <dbReference type="SAM" id="MobiDB-lite"/>
    </source>
</evidence>
<dbReference type="AlphaFoldDB" id="B9G1Y0"/>
<dbReference type="InterPro" id="IPR005069">
    <property type="entry name" value="Nucl-diP-sugar_transferase"/>
</dbReference>
<dbReference type="HOGENOM" id="CLU_034507_3_0_1"/>
<evidence type="ECO:0000313" key="4">
    <source>
        <dbReference type="EMBL" id="EEE69047.1"/>
    </source>
</evidence>
<evidence type="ECO:0000256" key="2">
    <source>
        <dbReference type="SAM" id="Phobius"/>
    </source>
</evidence>
<dbReference type="Proteomes" id="UP000007752">
    <property type="component" value="Chromosome 8"/>
</dbReference>
<dbReference type="PANTHER" id="PTHR46038">
    <property type="entry name" value="EXPRESSED PROTEIN-RELATED"/>
    <property type="match status" value="1"/>
</dbReference>
<feature type="region of interest" description="Disordered" evidence="1">
    <location>
        <begin position="246"/>
        <end position="290"/>
    </location>
</feature>
<protein>
    <recommendedName>
        <fullName evidence="3">Nucleotide-diphospho-sugar transferase domain-containing protein</fullName>
    </recommendedName>
</protein>
<feature type="region of interest" description="Disordered" evidence="1">
    <location>
        <begin position="303"/>
        <end position="352"/>
    </location>
</feature>
<keyword evidence="2" id="KW-0812">Transmembrane</keyword>
<feature type="domain" description="Nucleotide-diphospho-sugar transferase" evidence="3">
    <location>
        <begin position="110"/>
        <end position="265"/>
    </location>
</feature>